<keyword evidence="1" id="KW-1185">Reference proteome</keyword>
<reference evidence="2" key="1">
    <citation type="submission" date="2022-11" db="UniProtKB">
        <authorList>
            <consortium name="WormBaseParasite"/>
        </authorList>
    </citation>
    <scope>IDENTIFICATION</scope>
</reference>
<evidence type="ECO:0000313" key="2">
    <source>
        <dbReference type="WBParaSite" id="PgR010_g049_t03"/>
    </source>
</evidence>
<sequence length="249" mass="29606">MFLRNKERRFLAYNWKYLRLMKKCLIFIIFILHYSTSNAITCNFLTKNQRGHYVESFGPCDPSSSYCASRVVTSSGWQKPIFELFEWYCENEYNITNHLRTPIAPSEGCFTYARDEHLCFCNSDMCNTWQNIHRIFVRYANAMQRIAETRNTNLGRSQKQRIQRPEMGRQLPPMHRTAGRHPIGRENAQRRDKASRVILRTIGDVTRRTVLATQEKQRLMEFRRQQAIRLEALKERRVQISSYCSAFRS</sequence>
<proteinExistence type="predicted"/>
<evidence type="ECO:0000313" key="1">
    <source>
        <dbReference type="Proteomes" id="UP000887569"/>
    </source>
</evidence>
<dbReference type="WBParaSite" id="PgR010_g049_t03">
    <property type="protein sequence ID" value="PgR010_g049_t03"/>
    <property type="gene ID" value="PgR010_g049"/>
</dbReference>
<dbReference type="AlphaFoldDB" id="A0A915AMC4"/>
<accession>A0A915AMC4</accession>
<name>A0A915AMC4_PARUN</name>
<dbReference type="Proteomes" id="UP000887569">
    <property type="component" value="Unplaced"/>
</dbReference>
<organism evidence="1 2">
    <name type="scientific">Parascaris univalens</name>
    <name type="common">Nematode worm</name>
    <dbReference type="NCBI Taxonomy" id="6257"/>
    <lineage>
        <taxon>Eukaryota</taxon>
        <taxon>Metazoa</taxon>
        <taxon>Ecdysozoa</taxon>
        <taxon>Nematoda</taxon>
        <taxon>Chromadorea</taxon>
        <taxon>Rhabditida</taxon>
        <taxon>Spirurina</taxon>
        <taxon>Ascaridomorpha</taxon>
        <taxon>Ascaridoidea</taxon>
        <taxon>Ascarididae</taxon>
        <taxon>Parascaris</taxon>
    </lineage>
</organism>
<protein>
    <submittedName>
        <fullName evidence="2">Uncharacterized protein</fullName>
    </submittedName>
</protein>